<keyword evidence="8" id="KW-1185">Reference proteome</keyword>
<evidence type="ECO:0000259" key="6">
    <source>
        <dbReference type="SMART" id="SM00082"/>
    </source>
</evidence>
<accession>A0AAE1ND61</accession>
<proteinExistence type="predicted"/>
<evidence type="ECO:0000256" key="4">
    <source>
        <dbReference type="SAM" id="MobiDB-lite"/>
    </source>
</evidence>
<feature type="compositionally biased region" description="Low complexity" evidence="4">
    <location>
        <begin position="1922"/>
        <end position="1933"/>
    </location>
</feature>
<feature type="compositionally biased region" description="Polar residues" evidence="4">
    <location>
        <begin position="1143"/>
        <end position="1156"/>
    </location>
</feature>
<dbReference type="InterPro" id="IPR001611">
    <property type="entry name" value="Leu-rich_rpt"/>
</dbReference>
<evidence type="ECO:0000256" key="2">
    <source>
        <dbReference type="ARBA" id="ARBA00022729"/>
    </source>
</evidence>
<feature type="region of interest" description="Disordered" evidence="4">
    <location>
        <begin position="2035"/>
        <end position="2075"/>
    </location>
</feature>
<keyword evidence="3" id="KW-0677">Repeat</keyword>
<dbReference type="SMART" id="SM00369">
    <property type="entry name" value="LRR_TYP"/>
    <property type="match status" value="32"/>
</dbReference>
<feature type="compositionally biased region" description="Polar residues" evidence="4">
    <location>
        <begin position="1391"/>
        <end position="1409"/>
    </location>
</feature>
<dbReference type="SMART" id="SM00368">
    <property type="entry name" value="LRR_RI"/>
    <property type="match status" value="6"/>
</dbReference>
<feature type="compositionally biased region" description="Polar residues" evidence="4">
    <location>
        <begin position="1439"/>
        <end position="1453"/>
    </location>
</feature>
<keyword evidence="5" id="KW-0812">Transmembrane</keyword>
<dbReference type="FunFam" id="3.80.10.10:FF:001164">
    <property type="entry name" value="GH01279p"/>
    <property type="match status" value="1"/>
</dbReference>
<feature type="compositionally biased region" description="Low complexity" evidence="4">
    <location>
        <begin position="1836"/>
        <end position="1852"/>
    </location>
</feature>
<dbReference type="SMART" id="SM00364">
    <property type="entry name" value="LRR_BAC"/>
    <property type="match status" value="7"/>
</dbReference>
<dbReference type="InterPro" id="IPR032675">
    <property type="entry name" value="LRR_dom_sf"/>
</dbReference>
<dbReference type="PROSITE" id="PS51450">
    <property type="entry name" value="LRR"/>
    <property type="match status" value="7"/>
</dbReference>
<feature type="compositionally biased region" description="Low complexity" evidence="4">
    <location>
        <begin position="1961"/>
        <end position="1970"/>
    </location>
</feature>
<dbReference type="Proteomes" id="UP001292094">
    <property type="component" value="Unassembled WGS sequence"/>
</dbReference>
<feature type="domain" description="LRRCT" evidence="6">
    <location>
        <begin position="967"/>
        <end position="1032"/>
    </location>
</feature>
<feature type="compositionally biased region" description="Low complexity" evidence="4">
    <location>
        <begin position="1640"/>
        <end position="1681"/>
    </location>
</feature>
<feature type="region of interest" description="Disordered" evidence="4">
    <location>
        <begin position="1762"/>
        <end position="1985"/>
    </location>
</feature>
<feature type="region of interest" description="Disordered" evidence="4">
    <location>
        <begin position="1135"/>
        <end position="1180"/>
    </location>
</feature>
<protein>
    <recommendedName>
        <fullName evidence="6">LRRCT domain-containing protein</fullName>
    </recommendedName>
</protein>
<feature type="compositionally biased region" description="Low complexity" evidence="4">
    <location>
        <begin position="1790"/>
        <end position="1805"/>
    </location>
</feature>
<sequence>IDGADQMGLLMTSQVSTGGGRRPLRKDTMAGPRLPLYYYWCPLLLHLLLLLVVVSGVPTGRRRVEQSPRSTPLGCPPEGEVFPCVCRLRGPQLHVMCEGSEEGQVVRALEKLMGWGQPLEELHLVGNRIPLLPARVFGSLLINKLFLVNNDLTTIDRNAFAGLESSLQHLHMEEPALYSLPFDTLDHLANLRTCVLENTAVTTLPRLYSLSRLEFLKVDGSRVNSIPSAAFRFMPNMKKVHVANSKLQEVAANALEGLVYLREVNFSNNAIHWIHPRAFRTLNTVEELVLANNQLTDAVAAVLAARELRELRHFDLSNNLINHLAKGTFGGINAVVNIDLSNNLISNVEAGTFYKLPSLRKLDLSGNRLQEFHSQVFQEPISLEHLNLAGNNLTFLTDLAILARVLPNLISLDLSHNHLQVTSGAIQGHPHLQSLRLDHNHINNLENGVFHYLPSLLELHLSHNLITGNLKEPAWELPQLQILDLSYNELQQVDATLLTGLPRLRDLDLSFNVIQGVGDEALRRTTQLKNLNISFNSLNYLPDDMLEGLYHLMQLDLSFNELAALEGGKLQNLPSLQELYLSHNQVSFVSPVAFTNSSSLQYLDLSANLLQDIPLGLLTAMTSLRQLNLQHNGLRHLHDHYLQGLYSLRHLDVSHNHIQKVDEGGFHNLSNLRDLDLSVNYLETLDETMFSGSVGVERINASHNYLRDLAGALVVLPRLRVLDLTNNSLTQLGDEVRGLRLLQGLFLADNYLTRLQNTTLEGLEHLSVLRLENNGIQTFQTGTFSGLISLLTLDLTNNNLVELQPDSLASLPVLEEVRLANNQITIVKDFAITNLQALRSLELQDNTITEVGAHAFHQLPALQFLNLSHNGFPDVPEDALVRLPTLQVLDLSWNYLLQIKDSSFYPLEALTVLLLHNNDLCHLSSGSFLRQSSLRILTLNNNQLRRLHLHALGSALNHLALLDMSDNPFHCDCELVWLREYLEEAPQDEREPRVPSLPPLHTVMRGVPVCATPQQYQDKPITQVPAQAFLCEGRSGARDGMERDREEEELKVCKTRFSNPMLFSEGHTGSLDSLLQLTNLTADVGIGGSSSVDYANPILVPANLLPPTYKPKPKPKPKPEAVQNAAASVPISAIKATTKRPSRPQQQQVNSVTGDTPTIYVGSASSSGGGGVSNLDSSGGNGGGGGGGLLDGLLFPNWPRLQDVVGLFLPHIGVNMNLGMPVLGRQDSSGVTPKLESHDNKPMKGPDDSHPVWVDGPNSPHPHFLSPPPPPTVSPSRGPGLATSEEQHVSQGPPYPFPPGPGEQMRPGVPGVVVPVTRPPNVWSVTDRRRPGDPRPVLPPVLHSGPGPSSGIPFLPGRPSPLQPHSITDNTQPQFTESESLGSTEPYFLPDSSQSQTLSGPLHTQSLPDNIQPHHLHPQFVPGSMHPHPQPESVHRHSLPQSVHPQFLPNTIQPHPMIPQSVPGPLYNPHPQSESVHPHPFQPSLPGVSQSSVHIQHNPLTSPVATQVQIDQNTALVSVPPPVPAMGQSRLPVDGSEPPRWSHPEMIHPDSGVSHYQPGEPFLPYHPHNPAHPITIVQPPQMSGGPPPSITHTTHHLPHTPVVTHPDMSPSETQVMGGGGLVPVLAPASVLTTVPATSEPSYPLLSSGPPPTSSFLTSSFKPPTLSHPHLLPSSSPPSSTSTHHHLFTASPGQPSLLPNTPQIQPSEADQSSFLPTALPSASPTSHSSVLPPTLNEGETHEGTGTTLGDLVHLLFTAEEEVKQQIQGGQEGKDSSQDTTPPHQQEHTYGDTEQQENTQDTTQPHQQQEEHTYGDTEQQQITQDTDPQEEHTHGDTEQQQNTQEGQHEQNQQEWQEEDGEQLSPQHTPSSSTPSSILPPSTTKVTTTTTTTSTSSSSTTTHSISSNPYGPPESSFNFHIPTQSSNSNSNNSNSSDGELSLSEFPAKLGKGVSVLKDNIPRPSTTTTSTTTTIQEENPEDDVDGSWPRGVVTAVDKSGSPLDEDLEQSGVNHTYISPSRSVGRGGFPTIERVFQPGQEGQAAHSLAQPTVEAEGGPGHTHTHTHTLTEAEHKQTPAETEFENNDVNGIDWYYNNYHREETSLPVGGNHPPSADPAPSPPQPTTLLTPVLTCLIFYLTL</sequence>
<feature type="region of interest" description="Disordered" evidence="4">
    <location>
        <begin position="1636"/>
        <end position="1745"/>
    </location>
</feature>
<name>A0AAE1ND61_9EUCA</name>
<feature type="compositionally biased region" description="Low complexity" evidence="4">
    <location>
        <begin position="1814"/>
        <end position="1824"/>
    </location>
</feature>
<dbReference type="Gene3D" id="3.80.10.10">
    <property type="entry name" value="Ribonuclease Inhibitor"/>
    <property type="match status" value="6"/>
</dbReference>
<feature type="compositionally biased region" description="Polar residues" evidence="4">
    <location>
        <begin position="1690"/>
        <end position="1730"/>
    </location>
</feature>
<dbReference type="PANTHER" id="PTHR24366">
    <property type="entry name" value="IG(IMMUNOGLOBULIN) AND LRR(LEUCINE RICH REPEAT) DOMAINS"/>
    <property type="match status" value="1"/>
</dbReference>
<dbReference type="PANTHER" id="PTHR24366:SF96">
    <property type="entry name" value="LEUCINE RICH REPEAT CONTAINING 53"/>
    <property type="match status" value="1"/>
</dbReference>
<dbReference type="SMART" id="SM00082">
    <property type="entry name" value="LRRCT"/>
    <property type="match status" value="1"/>
</dbReference>
<evidence type="ECO:0000313" key="8">
    <source>
        <dbReference type="Proteomes" id="UP001292094"/>
    </source>
</evidence>
<organism evidence="7 8">
    <name type="scientific">Petrolisthes manimaculis</name>
    <dbReference type="NCBI Taxonomy" id="1843537"/>
    <lineage>
        <taxon>Eukaryota</taxon>
        <taxon>Metazoa</taxon>
        <taxon>Ecdysozoa</taxon>
        <taxon>Arthropoda</taxon>
        <taxon>Crustacea</taxon>
        <taxon>Multicrustacea</taxon>
        <taxon>Malacostraca</taxon>
        <taxon>Eumalacostraca</taxon>
        <taxon>Eucarida</taxon>
        <taxon>Decapoda</taxon>
        <taxon>Pleocyemata</taxon>
        <taxon>Anomura</taxon>
        <taxon>Galatheoidea</taxon>
        <taxon>Porcellanidae</taxon>
        <taxon>Petrolisthes</taxon>
    </lineage>
</organism>
<reference evidence="7" key="1">
    <citation type="submission" date="2023-11" db="EMBL/GenBank/DDBJ databases">
        <title>Genome assemblies of two species of porcelain crab, Petrolisthes cinctipes and Petrolisthes manimaculis (Anomura: Porcellanidae).</title>
        <authorList>
            <person name="Angst P."/>
        </authorList>
    </citation>
    <scope>NUCLEOTIDE SEQUENCE</scope>
    <source>
        <strain evidence="7">PB745_02</strain>
        <tissue evidence="7">Gill</tissue>
    </source>
</reference>
<feature type="compositionally biased region" description="Polar residues" evidence="4">
    <location>
        <begin position="1363"/>
        <end position="1383"/>
    </location>
</feature>
<evidence type="ECO:0000256" key="1">
    <source>
        <dbReference type="ARBA" id="ARBA00022614"/>
    </source>
</evidence>
<feature type="compositionally biased region" description="Pro residues" evidence="4">
    <location>
        <begin position="2109"/>
        <end position="2119"/>
    </location>
</feature>
<evidence type="ECO:0000256" key="3">
    <source>
        <dbReference type="ARBA" id="ARBA00022737"/>
    </source>
</evidence>
<dbReference type="InterPro" id="IPR000483">
    <property type="entry name" value="Cys-rich_flank_reg_C"/>
</dbReference>
<keyword evidence="5" id="KW-0472">Membrane</keyword>
<feature type="compositionally biased region" description="Basic and acidic residues" evidence="4">
    <location>
        <begin position="2063"/>
        <end position="2072"/>
    </location>
</feature>
<feature type="non-terminal residue" evidence="7">
    <location>
        <position position="1"/>
    </location>
</feature>
<feature type="compositionally biased region" description="Low complexity" evidence="4">
    <location>
        <begin position="1860"/>
        <end position="1904"/>
    </location>
</feature>
<keyword evidence="1" id="KW-0433">Leucine-rich repeat</keyword>
<dbReference type="SUPFAM" id="SSF52058">
    <property type="entry name" value="L domain-like"/>
    <property type="match status" value="3"/>
</dbReference>
<keyword evidence="5" id="KW-1133">Transmembrane helix</keyword>
<feature type="compositionally biased region" description="Basic and acidic residues" evidence="4">
    <location>
        <begin position="1235"/>
        <end position="1250"/>
    </location>
</feature>
<feature type="region of interest" description="Disordered" evidence="4">
    <location>
        <begin position="1225"/>
        <end position="1302"/>
    </location>
</feature>
<evidence type="ECO:0000313" key="7">
    <source>
        <dbReference type="EMBL" id="KAK4287020.1"/>
    </source>
</evidence>
<feature type="transmembrane region" description="Helical" evidence="5">
    <location>
        <begin position="36"/>
        <end position="57"/>
    </location>
</feature>
<dbReference type="Pfam" id="PF13855">
    <property type="entry name" value="LRR_8"/>
    <property type="match status" value="7"/>
</dbReference>
<dbReference type="InterPro" id="IPR003591">
    <property type="entry name" value="Leu-rich_rpt_typical-subtyp"/>
</dbReference>
<dbReference type="EMBL" id="JAWZYT010007147">
    <property type="protein sequence ID" value="KAK4287020.1"/>
    <property type="molecule type" value="Genomic_DNA"/>
</dbReference>
<feature type="region of interest" description="Disordered" evidence="4">
    <location>
        <begin position="1323"/>
        <end position="1491"/>
    </location>
</feature>
<feature type="compositionally biased region" description="Polar residues" evidence="4">
    <location>
        <begin position="1912"/>
        <end position="1921"/>
    </location>
</feature>
<comment type="caution">
    <text evidence="7">The sequence shown here is derived from an EMBL/GenBank/DDBJ whole genome shotgun (WGS) entry which is preliminary data.</text>
</comment>
<evidence type="ECO:0000256" key="5">
    <source>
        <dbReference type="SAM" id="Phobius"/>
    </source>
</evidence>
<keyword evidence="2" id="KW-0732">Signal</keyword>
<gene>
    <name evidence="7" type="ORF">Pmani_039897</name>
</gene>
<feature type="region of interest" description="Disordered" evidence="4">
    <location>
        <begin position="2099"/>
        <end position="2121"/>
    </location>
</feature>